<accession>A0ABW7MNL1</accession>
<evidence type="ECO:0000256" key="5">
    <source>
        <dbReference type="ARBA" id="ARBA00023237"/>
    </source>
</evidence>
<evidence type="ECO:0000256" key="4">
    <source>
        <dbReference type="ARBA" id="ARBA00023136"/>
    </source>
</evidence>
<evidence type="ECO:0000313" key="7">
    <source>
        <dbReference type="EMBL" id="MFH6767963.1"/>
    </source>
</evidence>
<feature type="domain" description="Bacterial surface antigen (D15)" evidence="6">
    <location>
        <begin position="553"/>
        <end position="826"/>
    </location>
</feature>
<sequence length="847" mass="97399">MKLSVYNILILLIITSLIISCDAVKRVPEESYLLSKNTIYVNDKKENSENINNLLYQKPNSKILNVPLRLHTYNLARPNIDSIVNAKIDRRPKKRQHLESFLSKKQLNKFIDSKISFNSWLKKSGEAPVIINSDRTEKSIKRLNDYYINNGWFNSETSYIISKKENKRAEIDYFVKTGDPYIIDSISKKREPSMVDSLYRIIKDNSFIKPNEQYKTSTFQQERERISTELRNHGVYHFNQDYVAFEIDTVNTNKKVNVEVQIQQRAIRIQDSIAREPFKIYYVKDVNIFTDGTYENRNEKRTDSTIFNNFKLYSIGKMRFRPKALTDAIFIAPNTLFKDIDRTRTYRYLSELRTFKYPDIKYTENDDSTLSTDIFLTPLKKFSLGFSTEVTQSNIQTLGLAINPSLMIRNIFRGAETLQISAIGSIGSSKDAANNNSKQFFDINEIGADLKLTIPRFFSPFNTERIVPKYMSPSTRISLSTTSQTNIGLDKQTFNGILSYNWHPSPKVTDRLDVFNVQYVRNLNVDRYFDVYSASYNSLNQIAKDVNYEVLDNIDADGNLIIPEGTDAFLEYTLNPSTPNEISEDQLKEVNSIDERKTRLTENNLIIASSFSLVEDTRQNLFDEDFSIFRVKLELAGNLLSSAAKLIGLQKNGANQYEIFNVAYSQYVKTEFDFIKHWDLGKKNVLAVRSYAGIAIPYGNSNSIPFSKSFFAGGPNDNRAWTAYNLGPGSTKSYNEFNEANFKLAFSVEQRFNLFGNLNGAVFVDTGNIWNVLDSVDDPDAVFSGFSSLKDIAIGSGFGLRYDFSFFVFRFDLGFKTYDPSYPNNDRWFKDYNFGNAVYNIGINYPF</sequence>
<comment type="caution">
    <text evidence="7">The sequence shown here is derived from an EMBL/GenBank/DDBJ whole genome shotgun (WGS) entry which is preliminary data.</text>
</comment>
<dbReference type="InterPro" id="IPR000184">
    <property type="entry name" value="Bac_surfAg_D15"/>
</dbReference>
<evidence type="ECO:0000256" key="1">
    <source>
        <dbReference type="ARBA" id="ARBA00004370"/>
    </source>
</evidence>
<gene>
    <name evidence="7" type="ORF">V8G56_04375</name>
</gene>
<proteinExistence type="predicted"/>
<organism evidence="7 8">
    <name type="scientific">Gaetbulibacter aquiaggeris</name>
    <dbReference type="NCBI Taxonomy" id="1735373"/>
    <lineage>
        <taxon>Bacteria</taxon>
        <taxon>Pseudomonadati</taxon>
        <taxon>Bacteroidota</taxon>
        <taxon>Flavobacteriia</taxon>
        <taxon>Flavobacteriales</taxon>
        <taxon>Flavobacteriaceae</taxon>
        <taxon>Gaetbulibacter</taxon>
    </lineage>
</organism>
<evidence type="ECO:0000256" key="2">
    <source>
        <dbReference type="ARBA" id="ARBA00022692"/>
    </source>
</evidence>
<dbReference type="InterPro" id="IPR039910">
    <property type="entry name" value="D15-like"/>
</dbReference>
<evidence type="ECO:0000313" key="8">
    <source>
        <dbReference type="Proteomes" id="UP001610104"/>
    </source>
</evidence>
<keyword evidence="3" id="KW-0732">Signal</keyword>
<evidence type="ECO:0000256" key="3">
    <source>
        <dbReference type="ARBA" id="ARBA00022729"/>
    </source>
</evidence>
<dbReference type="Pfam" id="PF01103">
    <property type="entry name" value="Omp85"/>
    <property type="match status" value="1"/>
</dbReference>
<dbReference type="EMBL" id="JBAWKC010000001">
    <property type="protein sequence ID" value="MFH6767963.1"/>
    <property type="molecule type" value="Genomic_DNA"/>
</dbReference>
<dbReference type="PANTHER" id="PTHR12815:SF47">
    <property type="entry name" value="TRANSLOCATION AND ASSEMBLY MODULE SUBUNIT TAMA"/>
    <property type="match status" value="1"/>
</dbReference>
<comment type="subcellular location">
    <subcellularLocation>
        <location evidence="1">Membrane</location>
    </subcellularLocation>
</comment>
<keyword evidence="8" id="KW-1185">Reference proteome</keyword>
<keyword evidence="2" id="KW-0812">Transmembrane</keyword>
<dbReference type="RefSeq" id="WP_395437237.1">
    <property type="nucleotide sequence ID" value="NZ_JBAWKC010000001.1"/>
</dbReference>
<dbReference type="PANTHER" id="PTHR12815">
    <property type="entry name" value="SORTING AND ASSEMBLY MACHINERY SAMM50 PROTEIN FAMILY MEMBER"/>
    <property type="match status" value="1"/>
</dbReference>
<dbReference type="PROSITE" id="PS51257">
    <property type="entry name" value="PROKAR_LIPOPROTEIN"/>
    <property type="match status" value="1"/>
</dbReference>
<dbReference type="Proteomes" id="UP001610104">
    <property type="component" value="Unassembled WGS sequence"/>
</dbReference>
<evidence type="ECO:0000259" key="6">
    <source>
        <dbReference type="Pfam" id="PF01103"/>
    </source>
</evidence>
<reference evidence="7 8" key="1">
    <citation type="submission" date="2024-02" db="EMBL/GenBank/DDBJ databases">
        <title>A Gaetbulibacter species isolated from tidal flats and genomic insights of their niches.</title>
        <authorList>
            <person name="Ye Y."/>
        </authorList>
    </citation>
    <scope>NUCLEOTIDE SEQUENCE [LARGE SCALE GENOMIC DNA]</scope>
    <source>
        <strain evidence="7 8">KEM-8</strain>
    </source>
</reference>
<dbReference type="Gene3D" id="2.40.160.50">
    <property type="entry name" value="membrane protein fhac: a member of the omp85/tpsb transporter family"/>
    <property type="match status" value="1"/>
</dbReference>
<protein>
    <submittedName>
        <fullName evidence="7">BamA/TamA family outer membrane protein</fullName>
    </submittedName>
</protein>
<name>A0ABW7MNL1_9FLAO</name>
<keyword evidence="5" id="KW-0998">Cell outer membrane</keyword>
<keyword evidence="4" id="KW-0472">Membrane</keyword>